<dbReference type="SUPFAM" id="SSF55347">
    <property type="entry name" value="Glyceraldehyde-3-phosphate dehydrogenase-like, C-terminal domain"/>
    <property type="match status" value="1"/>
</dbReference>
<dbReference type="Proteomes" id="UP000178606">
    <property type="component" value="Unassembled WGS sequence"/>
</dbReference>
<feature type="domain" description="Gfo/Idh/MocA-like oxidoreductase C-terminal" evidence="3">
    <location>
        <begin position="117"/>
        <end position="353"/>
    </location>
</feature>
<dbReference type="InterPro" id="IPR050463">
    <property type="entry name" value="Gfo/Idh/MocA_oxidrdct_glycsds"/>
</dbReference>
<dbReference type="AlphaFoldDB" id="A0A1F6C8F7"/>
<dbReference type="Pfam" id="PF01408">
    <property type="entry name" value="GFO_IDH_MocA"/>
    <property type="match status" value="1"/>
</dbReference>
<dbReference type="GO" id="GO:0000166">
    <property type="term" value="F:nucleotide binding"/>
    <property type="evidence" value="ECO:0007669"/>
    <property type="project" value="InterPro"/>
</dbReference>
<feature type="non-terminal residue" evidence="4">
    <location>
        <position position="1"/>
    </location>
</feature>
<protein>
    <recommendedName>
        <fullName evidence="6">Gfo/Idh/MocA family oxidoreductase</fullName>
    </recommendedName>
</protein>
<comment type="caution">
    <text evidence="4">The sequence shown here is derived from an EMBL/GenBank/DDBJ whole genome shotgun (WGS) entry which is preliminary data.</text>
</comment>
<gene>
    <name evidence="4" type="ORF">A3F84_11055</name>
</gene>
<keyword evidence="1" id="KW-0560">Oxidoreductase</keyword>
<evidence type="ECO:0000259" key="3">
    <source>
        <dbReference type="Pfam" id="PF02894"/>
    </source>
</evidence>
<dbReference type="EMBL" id="MFKF01000382">
    <property type="protein sequence ID" value="OGG45227.1"/>
    <property type="molecule type" value="Genomic_DNA"/>
</dbReference>
<evidence type="ECO:0000259" key="2">
    <source>
        <dbReference type="Pfam" id="PF01408"/>
    </source>
</evidence>
<dbReference type="Gene3D" id="3.30.360.10">
    <property type="entry name" value="Dihydrodipicolinate Reductase, domain 2"/>
    <property type="match status" value="1"/>
</dbReference>
<dbReference type="InterPro" id="IPR004104">
    <property type="entry name" value="Gfo/Idh/MocA-like_OxRdtase_C"/>
</dbReference>
<evidence type="ECO:0000313" key="4">
    <source>
        <dbReference type="EMBL" id="OGG45227.1"/>
    </source>
</evidence>
<organism evidence="4 5">
    <name type="scientific">Handelsmanbacteria sp. (strain RIFCSPLOWO2_12_FULL_64_10)</name>
    <dbReference type="NCBI Taxonomy" id="1817868"/>
    <lineage>
        <taxon>Bacteria</taxon>
        <taxon>Candidatus Handelsmaniibacteriota</taxon>
    </lineage>
</organism>
<dbReference type="PANTHER" id="PTHR43818:SF11">
    <property type="entry name" value="BCDNA.GH03377"/>
    <property type="match status" value="1"/>
</dbReference>
<reference evidence="4 5" key="1">
    <citation type="journal article" date="2016" name="Nat. Commun.">
        <title>Thousands of microbial genomes shed light on interconnected biogeochemical processes in an aquifer system.</title>
        <authorList>
            <person name="Anantharaman K."/>
            <person name="Brown C.T."/>
            <person name="Hug L.A."/>
            <person name="Sharon I."/>
            <person name="Castelle C.J."/>
            <person name="Probst A.J."/>
            <person name="Thomas B.C."/>
            <person name="Singh A."/>
            <person name="Wilkins M.J."/>
            <person name="Karaoz U."/>
            <person name="Brodie E.L."/>
            <person name="Williams K.H."/>
            <person name="Hubbard S.S."/>
            <person name="Banfield J.F."/>
        </authorList>
    </citation>
    <scope>NUCLEOTIDE SEQUENCE [LARGE SCALE GENOMIC DNA]</scope>
    <source>
        <strain evidence="5">RIFCSPLOWO2_12_FULL_64_10</strain>
    </source>
</reference>
<feature type="domain" description="Gfo/Idh/MocA-like oxidoreductase N-terminal" evidence="2">
    <location>
        <begin position="4"/>
        <end position="100"/>
    </location>
</feature>
<dbReference type="SUPFAM" id="SSF51735">
    <property type="entry name" value="NAD(P)-binding Rossmann-fold domains"/>
    <property type="match status" value="1"/>
</dbReference>
<dbReference type="PANTHER" id="PTHR43818">
    <property type="entry name" value="BCDNA.GH03377"/>
    <property type="match status" value="1"/>
</dbReference>
<dbReference type="GO" id="GO:0016491">
    <property type="term" value="F:oxidoreductase activity"/>
    <property type="evidence" value="ECO:0007669"/>
    <property type="project" value="UniProtKB-KW"/>
</dbReference>
<name>A0A1F6C8F7_HANXR</name>
<accession>A0A1F6C8F7</accession>
<sequence>YVSHHPDARLKAVADPRPQAGRAVASETGATCYDDYRAMLRKEDLDLVIVATPDPLHRDPVVAAARAGVPNILTEKPMATTLTDARRMRDAVDKAGAALYILFPNRFSPLDRAARYAIRHGLLGRPAYGDVRLDDNISVPTAMWGGRSREWAAGSSTAHFLLSHVVDLLRWYFHPADVASVCAASQRRVLRYTPDLYDARLSFDTGLLVRVKAEWIRRMDALVEFDLSFSGDRGGLVYRKTPAFRARQGLRIDAEGVSPAELERHQKALARQGIRGRAVIDPQARSPRVLEFLGEENAGEEPALGHYLSCIRQGRKAPRIEGFGPLPSAEDAFRQVQIVTAIVSSAEKGRPVKAQ</sequence>
<proteinExistence type="predicted"/>
<dbReference type="InterPro" id="IPR000683">
    <property type="entry name" value="Gfo/Idh/MocA-like_OxRdtase_N"/>
</dbReference>
<evidence type="ECO:0000313" key="5">
    <source>
        <dbReference type="Proteomes" id="UP000178606"/>
    </source>
</evidence>
<evidence type="ECO:0000256" key="1">
    <source>
        <dbReference type="ARBA" id="ARBA00023002"/>
    </source>
</evidence>
<dbReference type="Gene3D" id="3.40.50.720">
    <property type="entry name" value="NAD(P)-binding Rossmann-like Domain"/>
    <property type="match status" value="1"/>
</dbReference>
<dbReference type="InterPro" id="IPR036291">
    <property type="entry name" value="NAD(P)-bd_dom_sf"/>
</dbReference>
<evidence type="ECO:0008006" key="6">
    <source>
        <dbReference type="Google" id="ProtNLM"/>
    </source>
</evidence>
<dbReference type="Pfam" id="PF02894">
    <property type="entry name" value="GFO_IDH_MocA_C"/>
    <property type="match status" value="1"/>
</dbReference>